<keyword evidence="3" id="KW-1185">Reference proteome</keyword>
<reference evidence="2" key="1">
    <citation type="submission" date="2022-02" db="EMBL/GenBank/DDBJ databases">
        <title>Atlantic sturgeon de novo genome assembly.</title>
        <authorList>
            <person name="Stock M."/>
            <person name="Klopp C."/>
            <person name="Guiguen Y."/>
            <person name="Cabau C."/>
            <person name="Parinello H."/>
            <person name="Santidrian Yebra-Pimentel E."/>
            <person name="Kuhl H."/>
            <person name="Dirks R.P."/>
            <person name="Guessner J."/>
            <person name="Wuertz S."/>
            <person name="Du K."/>
            <person name="Schartl M."/>
        </authorList>
    </citation>
    <scope>NUCLEOTIDE SEQUENCE</scope>
    <source>
        <strain evidence="2">STURGEONOMICS-FGT-2020</strain>
        <tissue evidence="2">Whole blood</tissue>
    </source>
</reference>
<keyword evidence="1" id="KW-0812">Transmembrane</keyword>
<evidence type="ECO:0000256" key="1">
    <source>
        <dbReference type="SAM" id="Phobius"/>
    </source>
</evidence>
<dbReference type="Proteomes" id="UP001230051">
    <property type="component" value="Unassembled WGS sequence"/>
</dbReference>
<evidence type="ECO:0000313" key="3">
    <source>
        <dbReference type="Proteomes" id="UP001230051"/>
    </source>
</evidence>
<dbReference type="AlphaFoldDB" id="A0AAD8LPB9"/>
<organism evidence="2 3">
    <name type="scientific">Acipenser oxyrinchus oxyrinchus</name>
    <dbReference type="NCBI Taxonomy" id="40147"/>
    <lineage>
        <taxon>Eukaryota</taxon>
        <taxon>Metazoa</taxon>
        <taxon>Chordata</taxon>
        <taxon>Craniata</taxon>
        <taxon>Vertebrata</taxon>
        <taxon>Euteleostomi</taxon>
        <taxon>Actinopterygii</taxon>
        <taxon>Chondrostei</taxon>
        <taxon>Acipenseriformes</taxon>
        <taxon>Acipenseridae</taxon>
        <taxon>Acipenser</taxon>
    </lineage>
</organism>
<feature type="transmembrane region" description="Helical" evidence="1">
    <location>
        <begin position="53"/>
        <end position="75"/>
    </location>
</feature>
<feature type="non-terminal residue" evidence="2">
    <location>
        <position position="1"/>
    </location>
</feature>
<dbReference type="EMBL" id="JAGXEW010000005">
    <property type="protein sequence ID" value="KAK1171342.1"/>
    <property type="molecule type" value="Genomic_DNA"/>
</dbReference>
<keyword evidence="1" id="KW-1133">Transmembrane helix</keyword>
<comment type="caution">
    <text evidence="2">The sequence shown here is derived from an EMBL/GenBank/DDBJ whole genome shotgun (WGS) entry which is preliminary data.</text>
</comment>
<protein>
    <submittedName>
        <fullName evidence="2">Small integral membrane protein 28-like</fullName>
    </submittedName>
</protein>
<sequence>SMWLLESSWMKFGHAGRGTYDWVTGVPPPLVRKQLQSRHWNEYTSSNHSDTEVIFYIVLPTATLLLIGIIVFLIYQRCTRKKASPQNIVTVDFQGSDQQAEFLSSLNGDNKPFLSTSEDLSEGVFLMVCLPPLYEETIIKTLTKQH</sequence>
<evidence type="ECO:0000313" key="2">
    <source>
        <dbReference type="EMBL" id="KAK1171342.1"/>
    </source>
</evidence>
<keyword evidence="1" id="KW-0472">Membrane</keyword>
<accession>A0AAD8LPB9</accession>
<gene>
    <name evidence="2" type="primary">SMIM28</name>
    <name evidence="2" type="ORF">AOXY_G6123</name>
</gene>
<name>A0AAD8LPB9_ACIOX</name>
<proteinExistence type="predicted"/>